<organism evidence="1 2">
    <name type="scientific">Ferviditalea candida</name>
    <dbReference type="NCBI Taxonomy" id="3108399"/>
    <lineage>
        <taxon>Bacteria</taxon>
        <taxon>Bacillati</taxon>
        <taxon>Bacillota</taxon>
        <taxon>Bacilli</taxon>
        <taxon>Bacillales</taxon>
        <taxon>Paenibacillaceae</taxon>
        <taxon>Ferviditalea</taxon>
    </lineage>
</organism>
<dbReference type="RefSeq" id="WP_371753032.1">
    <property type="nucleotide sequence ID" value="NZ_JAYJLD010000004.1"/>
</dbReference>
<keyword evidence="2" id="KW-1185">Reference proteome</keyword>
<gene>
    <name evidence="1" type="ORF">VF724_04510</name>
</gene>
<reference evidence="1" key="1">
    <citation type="submission" date="2023-12" db="EMBL/GenBank/DDBJ databases">
        <title>Fervidustalea candida gen. nov., sp. nov., a novel member of the family Paenibacillaceae isolated from a geothermal area.</title>
        <authorList>
            <person name="Li W.-J."/>
            <person name="Jiao J.-Y."/>
            <person name="Chen Y."/>
        </authorList>
    </citation>
    <scope>NUCLEOTIDE SEQUENCE</scope>
    <source>
        <strain evidence="1">SYSU GA230002</strain>
    </source>
</reference>
<accession>A0ABU5ZEK6</accession>
<evidence type="ECO:0000313" key="2">
    <source>
        <dbReference type="Proteomes" id="UP001310386"/>
    </source>
</evidence>
<evidence type="ECO:0000313" key="1">
    <source>
        <dbReference type="EMBL" id="MEB3100919.1"/>
    </source>
</evidence>
<proteinExistence type="predicted"/>
<sequence>MIDIHCHILPGLKASVVFDAVECLNAEIRVAGIPLKVLPGMFWFVKHLICESIKVNR</sequence>
<dbReference type="EMBL" id="JAYJLD010000004">
    <property type="protein sequence ID" value="MEB3100919.1"/>
    <property type="molecule type" value="Genomic_DNA"/>
</dbReference>
<dbReference type="Proteomes" id="UP001310386">
    <property type="component" value="Unassembled WGS sequence"/>
</dbReference>
<comment type="caution">
    <text evidence="1">The sequence shown here is derived from an EMBL/GenBank/DDBJ whole genome shotgun (WGS) entry which is preliminary data.</text>
</comment>
<name>A0ABU5ZEK6_9BACL</name>
<protein>
    <submittedName>
        <fullName evidence="1">Uncharacterized protein</fullName>
    </submittedName>
</protein>